<dbReference type="InterPro" id="IPR025559">
    <property type="entry name" value="Eis_dom"/>
</dbReference>
<evidence type="ECO:0000259" key="1">
    <source>
        <dbReference type="PROSITE" id="PS51186"/>
    </source>
</evidence>
<dbReference type="AlphaFoldDB" id="A0A2N8PXN6"/>
<dbReference type="InterPro" id="IPR051554">
    <property type="entry name" value="Acetyltransferase_Eis"/>
</dbReference>
<dbReference type="Pfam" id="PF17668">
    <property type="entry name" value="Acetyltransf_17"/>
    <property type="match status" value="1"/>
</dbReference>
<dbReference type="SUPFAM" id="SSF55718">
    <property type="entry name" value="SCP-like"/>
    <property type="match status" value="1"/>
</dbReference>
<dbReference type="Pfam" id="PF13530">
    <property type="entry name" value="SCP2_2"/>
    <property type="match status" value="1"/>
</dbReference>
<dbReference type="GO" id="GO:0034069">
    <property type="term" value="F:aminoglycoside N-acetyltransferase activity"/>
    <property type="evidence" value="ECO:0007669"/>
    <property type="project" value="TreeGrafter"/>
</dbReference>
<keyword evidence="2" id="KW-0808">Transferase</keyword>
<dbReference type="Proteomes" id="UP000316316">
    <property type="component" value="Unassembled WGS sequence"/>
</dbReference>
<accession>A0A2N8PXN6</accession>
<dbReference type="PROSITE" id="PS51186">
    <property type="entry name" value="GNAT"/>
    <property type="match status" value="1"/>
</dbReference>
<comment type="caution">
    <text evidence="2">The sequence shown here is derived from an EMBL/GenBank/DDBJ whole genome shotgun (WGS) entry which is preliminary data.</text>
</comment>
<sequence>MKLARDHASLKAITGLIEYAFRKQQPIIDDPLFLSRYEHADSYGMYHDDELTSLVMANHFEIQLFNERVKMAGVGYVSSYPEYRGQGSVSNIMPELLTDLYEQGVAVSQLAPFSESFYRQFGYEPTSRRKIYRIPALAFNYLPSERRGNVKRGTWQQMKLVIQSIYQRLLKQQQNGTVIREDWWWERLDHYYSHRFYAVAYDDAGEAKGYIIYRMQGSTLIVDELAYENELALRKLLTYLKSHVSSFEEFLYYAPVHELIEKCFREQEQLKITLEPYMMSRIIDIKQLLPKLPINQKEIILEVTEDKECPWNVGCWLVSQGTCQKVHEAGDIKASIHGWSELLLGELTLAEGVFLGKVTAAKGFTAEIFPKGRQSFYDYF</sequence>
<proteinExistence type="predicted"/>
<evidence type="ECO:0000313" key="2">
    <source>
        <dbReference type="EMBL" id="TRZ33230.1"/>
    </source>
</evidence>
<evidence type="ECO:0000313" key="3">
    <source>
        <dbReference type="Proteomes" id="UP000316316"/>
    </source>
</evidence>
<gene>
    <name evidence="2" type="ORF">AUF17_03720</name>
</gene>
<dbReference type="EMBL" id="PDXQ01000001">
    <property type="protein sequence ID" value="TRZ33230.1"/>
    <property type="molecule type" value="Genomic_DNA"/>
</dbReference>
<feature type="domain" description="N-acetyltransferase" evidence="1">
    <location>
        <begin position="1"/>
        <end position="143"/>
    </location>
</feature>
<dbReference type="InterPro" id="IPR000182">
    <property type="entry name" value="GNAT_dom"/>
</dbReference>
<dbReference type="Gene3D" id="3.30.1050.10">
    <property type="entry name" value="SCP2 sterol-binding domain"/>
    <property type="match status" value="1"/>
</dbReference>
<dbReference type="InterPro" id="IPR036527">
    <property type="entry name" value="SCP2_sterol-bd_dom_sf"/>
</dbReference>
<dbReference type="InterPro" id="IPR041380">
    <property type="entry name" value="Acetyltransf_17"/>
</dbReference>
<organism evidence="2 3">
    <name type="scientific">Enterococcus avium</name>
    <name type="common">Streptococcus avium</name>
    <dbReference type="NCBI Taxonomy" id="33945"/>
    <lineage>
        <taxon>Bacteria</taxon>
        <taxon>Bacillati</taxon>
        <taxon>Bacillota</taxon>
        <taxon>Bacilli</taxon>
        <taxon>Lactobacillales</taxon>
        <taxon>Enterococcaceae</taxon>
        <taxon>Enterococcus</taxon>
    </lineage>
</organism>
<dbReference type="PANTHER" id="PTHR37817">
    <property type="entry name" value="N-ACETYLTRANSFERASE EIS"/>
    <property type="match status" value="1"/>
</dbReference>
<dbReference type="GeneID" id="69568741"/>
<dbReference type="Pfam" id="PF13527">
    <property type="entry name" value="Acetyltransf_9"/>
    <property type="match status" value="1"/>
</dbReference>
<dbReference type="PANTHER" id="PTHR37817:SF1">
    <property type="entry name" value="N-ACETYLTRANSFERASE EIS"/>
    <property type="match status" value="1"/>
</dbReference>
<dbReference type="RefSeq" id="WP_049220153.1">
    <property type="nucleotide sequence ID" value="NZ_CABGUH010000002.1"/>
</dbReference>
<dbReference type="InterPro" id="IPR016181">
    <property type="entry name" value="Acyl_CoA_acyltransferase"/>
</dbReference>
<name>A0A2N8PXN6_ENTAV</name>
<dbReference type="Gene3D" id="3.40.630.30">
    <property type="match status" value="2"/>
</dbReference>
<protein>
    <submittedName>
        <fullName evidence="2">GNAT family N-acetyltransferase</fullName>
    </submittedName>
</protein>
<dbReference type="SUPFAM" id="SSF55729">
    <property type="entry name" value="Acyl-CoA N-acyltransferases (Nat)"/>
    <property type="match status" value="1"/>
</dbReference>
<reference evidence="2 3" key="1">
    <citation type="submission" date="2017-10" db="EMBL/GenBank/DDBJ databases">
        <title>FDA dAtabase for Regulatory Grade micrObial Sequences (FDA-ARGOS): Supporting development and validation of Infectious Disease Dx tests.</title>
        <authorList>
            <person name="Campos J."/>
            <person name="Goldberg B."/>
            <person name="Tallon L.J."/>
            <person name="Sadzewicz L."/>
            <person name="Sengamalay N."/>
            <person name="Ott S."/>
            <person name="Godinez A."/>
            <person name="Nagaraj S."/>
            <person name="Vyas G."/>
            <person name="Aluvathingal J."/>
            <person name="Nadendla S."/>
            <person name="Geyer C."/>
            <person name="Nandy P."/>
            <person name="Hobson J."/>
            <person name="Sichtig H."/>
        </authorList>
    </citation>
    <scope>NUCLEOTIDE SEQUENCE [LARGE SCALE GENOMIC DNA]</scope>
    <source>
        <strain evidence="2 3">FDAARGOS_185</strain>
    </source>
</reference>
<dbReference type="GO" id="GO:0030649">
    <property type="term" value="P:aminoglycoside antibiotic catabolic process"/>
    <property type="evidence" value="ECO:0007669"/>
    <property type="project" value="TreeGrafter"/>
</dbReference>